<evidence type="ECO:0000313" key="1">
    <source>
        <dbReference type="EMBL" id="ARF11044.1"/>
    </source>
</evidence>
<dbReference type="EMBL" id="KY684106">
    <property type="protein sequence ID" value="ARF11044.1"/>
    <property type="molecule type" value="Genomic_DNA"/>
</dbReference>
<name>A0A1V0SHD2_9VIRU</name>
<reference evidence="1" key="1">
    <citation type="journal article" date="2017" name="Science">
        <title>Giant viruses with an expanded complement of translation system components.</title>
        <authorList>
            <person name="Schulz F."/>
            <person name="Yutin N."/>
            <person name="Ivanova N.N."/>
            <person name="Ortega D.R."/>
            <person name="Lee T.K."/>
            <person name="Vierheilig J."/>
            <person name="Daims H."/>
            <person name="Horn M."/>
            <person name="Wagner M."/>
            <person name="Jensen G.J."/>
            <person name="Kyrpides N.C."/>
            <person name="Koonin E.V."/>
            <person name="Woyke T."/>
        </authorList>
    </citation>
    <scope>NUCLEOTIDE SEQUENCE</scope>
    <source>
        <strain evidence="1">HKV1</strain>
    </source>
</reference>
<organism evidence="1">
    <name type="scientific">Hokovirus HKV1</name>
    <dbReference type="NCBI Taxonomy" id="1977638"/>
    <lineage>
        <taxon>Viruses</taxon>
        <taxon>Varidnaviria</taxon>
        <taxon>Bamfordvirae</taxon>
        <taxon>Nucleocytoviricota</taxon>
        <taxon>Megaviricetes</taxon>
        <taxon>Imitervirales</taxon>
        <taxon>Mimiviridae</taxon>
        <taxon>Klosneuvirinae</taxon>
        <taxon>Hokovirus</taxon>
    </lineage>
</organism>
<protein>
    <submittedName>
        <fullName evidence="1">Uncharacterized protein</fullName>
    </submittedName>
</protein>
<gene>
    <name evidence="1" type="ORF">Hokovirus_4_18</name>
</gene>
<accession>A0A1V0SHD2</accession>
<sequence>MELVIGGIGAVSIINTVSKDIVMKTIQRSLSGTYKTIMWFSRYDQPYAQEIVSQIKKADLQFNVTLIDKLLQDLSTKKYNLESKAVLYALESVSTQLDVVHAELRDLQTAIEKHKNKYFNNWRCVSSNSSISTLINNSIILNNRYQELLKLLNIVDAKIL</sequence>
<proteinExistence type="predicted"/>